<evidence type="ECO:0000313" key="3">
    <source>
        <dbReference type="Proteomes" id="UP000732378"/>
    </source>
</evidence>
<gene>
    <name evidence="2" type="ORF">JOE61_004091</name>
</gene>
<keyword evidence="3" id="KW-1185">Reference proteome</keyword>
<proteinExistence type="predicted"/>
<evidence type="ECO:0000256" key="1">
    <source>
        <dbReference type="SAM" id="MobiDB-lite"/>
    </source>
</evidence>
<name>A0ABS2MGF8_9ACTN</name>
<accession>A0ABS2MGF8</accession>
<dbReference type="EMBL" id="JAFBBZ010000001">
    <property type="protein sequence ID" value="MBM7510277.1"/>
    <property type="molecule type" value="Genomic_DNA"/>
</dbReference>
<sequence>MRTTSPSRHPYIASWTLLTDGVFASRPAEGALVLDELCSDTGSEMLLAALDRKEILPLPKLPSDRSTNPTWTRLTEAIAKNPADSSNRQRVRVLRELLSERGAFAQWWSEQVRAAVGKNDECAWLVLGAGCEAAEGRTLALDGVDLADGGAEILLNTGLIPPPGGTLETLLLQRVFDGECPYVTSVRSMPAQVAVALAPDTFHTTSKAGFAGQSSYMTQRRQDAVRALRRTNAPIATAASKRRFKSGEHGSTFPWSNTATALFDAVGRCWLASEIAVLGAASGHQAGHTTKRGPTAFGPNSHPAVLLAQIRHNANDEQWWRAQRSACVDELAQAEWVFALWAKASPNVIAALFADWESTLASLPVARQQVFQDRAIRLNSWGLLASFRSDVVATTDLGAQLLAARLPRQERTPSAPNQQQGGVRRGAPGAQARVTSLAQIAGTGKWFQVDQVASYR</sequence>
<protein>
    <submittedName>
        <fullName evidence="2">Uncharacterized protein</fullName>
    </submittedName>
</protein>
<dbReference type="RefSeq" id="WP_193671044.1">
    <property type="nucleotide sequence ID" value="NZ_JACDTV010000023.1"/>
</dbReference>
<evidence type="ECO:0000313" key="2">
    <source>
        <dbReference type="EMBL" id="MBM7510277.1"/>
    </source>
</evidence>
<organism evidence="2 3">
    <name type="scientific">Nocardioides salarius</name>
    <dbReference type="NCBI Taxonomy" id="374513"/>
    <lineage>
        <taxon>Bacteria</taxon>
        <taxon>Bacillati</taxon>
        <taxon>Actinomycetota</taxon>
        <taxon>Actinomycetes</taxon>
        <taxon>Propionibacteriales</taxon>
        <taxon>Nocardioidaceae</taxon>
        <taxon>Nocardioides</taxon>
    </lineage>
</organism>
<comment type="caution">
    <text evidence="2">The sequence shown here is derived from an EMBL/GenBank/DDBJ whole genome shotgun (WGS) entry which is preliminary data.</text>
</comment>
<dbReference type="Proteomes" id="UP000732378">
    <property type="component" value="Unassembled WGS sequence"/>
</dbReference>
<feature type="region of interest" description="Disordered" evidence="1">
    <location>
        <begin position="409"/>
        <end position="428"/>
    </location>
</feature>
<feature type="compositionally biased region" description="Polar residues" evidence="1">
    <location>
        <begin position="412"/>
        <end position="421"/>
    </location>
</feature>
<reference evidence="2 3" key="1">
    <citation type="submission" date="2021-01" db="EMBL/GenBank/DDBJ databases">
        <title>Sequencing the genomes of 1000 actinobacteria strains.</title>
        <authorList>
            <person name="Klenk H.-P."/>
        </authorList>
    </citation>
    <scope>NUCLEOTIDE SEQUENCE [LARGE SCALE GENOMIC DNA]</scope>
    <source>
        <strain evidence="2 3">DSM 18239</strain>
    </source>
</reference>